<feature type="transmembrane region" description="Helical" evidence="1">
    <location>
        <begin position="95"/>
        <end position="116"/>
    </location>
</feature>
<evidence type="ECO:0000256" key="1">
    <source>
        <dbReference type="SAM" id="Phobius"/>
    </source>
</evidence>
<feature type="transmembrane region" description="Helical" evidence="1">
    <location>
        <begin position="7"/>
        <end position="27"/>
    </location>
</feature>
<gene>
    <name evidence="2" type="ORF">M467_12715</name>
</gene>
<feature type="transmembrane region" description="Helical" evidence="1">
    <location>
        <begin position="66"/>
        <end position="89"/>
    </location>
</feature>
<dbReference type="PATRIC" id="fig|1345023.5.peg.237"/>
<keyword evidence="1" id="KW-0472">Membrane</keyword>
<protein>
    <recommendedName>
        <fullName evidence="4">DUF3021 domain-containing protein</fullName>
    </recommendedName>
</protein>
<accession>U1LZG7</accession>
<evidence type="ECO:0000313" key="2">
    <source>
        <dbReference type="EMBL" id="ERG68139.1"/>
    </source>
</evidence>
<feature type="transmembrane region" description="Helical" evidence="1">
    <location>
        <begin position="33"/>
        <end position="54"/>
    </location>
</feature>
<keyword evidence="1" id="KW-1133">Transmembrane helix</keyword>
<organism evidence="2 3">
    <name type="scientific">Exiguobacterium chiriqhucha RW-2</name>
    <dbReference type="NCBI Taxonomy" id="1345023"/>
    <lineage>
        <taxon>Bacteria</taxon>
        <taxon>Bacillati</taxon>
        <taxon>Bacillota</taxon>
        <taxon>Bacilli</taxon>
        <taxon>Bacillales</taxon>
        <taxon>Bacillales Family XII. Incertae Sedis</taxon>
        <taxon>Exiguobacterium</taxon>
    </lineage>
</organism>
<dbReference type="eggNOG" id="ENOG50332D4">
    <property type="taxonomic scope" value="Bacteria"/>
</dbReference>
<name>U1LZG7_9BACL</name>
<dbReference type="RefSeq" id="WP_021065400.1">
    <property type="nucleotide sequence ID" value="NZ_ATCL01000009.1"/>
</dbReference>
<dbReference type="EMBL" id="ATCL01000009">
    <property type="protein sequence ID" value="ERG68139.1"/>
    <property type="molecule type" value="Genomic_DNA"/>
</dbReference>
<sequence length="125" mass="14383">MMLLKIGFVRGVKWFALFGLLATYQWWSGNMEGVHNMLVYGGMAFFLGLTSVIYEVKRWSFPKQILIHWTTMHVTILPLVIFSGFLPVTSLHDALLVYLKFNVSGLILFTLSRTLLKVRRQVKSS</sequence>
<evidence type="ECO:0000313" key="3">
    <source>
        <dbReference type="Proteomes" id="UP000016464"/>
    </source>
</evidence>
<dbReference type="InterPro" id="IPR021560">
    <property type="entry name" value="DUF3021"/>
</dbReference>
<reference evidence="2 3" key="1">
    <citation type="journal article" date="2013" name="Genome Announc.">
        <title>Draft Genome Sequence of Exiguobacterium pavilionensis Strain RW-2, with Wide Thermal, Salinity, and pH Tolerance, Isolated from Modern Freshwater Microbialites.</title>
        <authorList>
            <person name="White R.A.III."/>
            <person name="Grassa C.J."/>
            <person name="Suttle C.A."/>
        </authorList>
    </citation>
    <scope>NUCLEOTIDE SEQUENCE [LARGE SCALE GENOMIC DNA]</scope>
    <source>
        <strain evidence="2 3">RW-2</strain>
    </source>
</reference>
<dbReference type="Proteomes" id="UP000016464">
    <property type="component" value="Unassembled WGS sequence"/>
</dbReference>
<comment type="caution">
    <text evidence="2">The sequence shown here is derived from an EMBL/GenBank/DDBJ whole genome shotgun (WGS) entry which is preliminary data.</text>
</comment>
<dbReference type="OrthoDB" id="2224367at2"/>
<dbReference type="Pfam" id="PF11457">
    <property type="entry name" value="DUF3021"/>
    <property type="match status" value="1"/>
</dbReference>
<proteinExistence type="predicted"/>
<keyword evidence="3" id="KW-1185">Reference proteome</keyword>
<keyword evidence="1" id="KW-0812">Transmembrane</keyword>
<evidence type="ECO:0008006" key="4">
    <source>
        <dbReference type="Google" id="ProtNLM"/>
    </source>
</evidence>
<dbReference type="AlphaFoldDB" id="U1LZG7"/>